<dbReference type="AlphaFoldDB" id="A0A803NF14"/>
<evidence type="ECO:0000313" key="1">
    <source>
        <dbReference type="EnsemblPlants" id="AUR62044720-RA:cds"/>
    </source>
</evidence>
<name>A0A803NF14_CHEQI</name>
<dbReference type="PANTHER" id="PTHR48475">
    <property type="entry name" value="RIBONUCLEASE H"/>
    <property type="match status" value="1"/>
</dbReference>
<reference evidence="1" key="1">
    <citation type="journal article" date="2017" name="Nature">
        <title>The genome of Chenopodium quinoa.</title>
        <authorList>
            <person name="Jarvis D.E."/>
            <person name="Ho Y.S."/>
            <person name="Lightfoot D.J."/>
            <person name="Schmoeckel S.M."/>
            <person name="Li B."/>
            <person name="Borm T.J.A."/>
            <person name="Ohyanagi H."/>
            <person name="Mineta K."/>
            <person name="Michell C.T."/>
            <person name="Saber N."/>
            <person name="Kharbatia N.M."/>
            <person name="Rupper R.R."/>
            <person name="Sharp A.R."/>
            <person name="Dally N."/>
            <person name="Boughton B.A."/>
            <person name="Woo Y.H."/>
            <person name="Gao G."/>
            <person name="Schijlen E.G.W.M."/>
            <person name="Guo X."/>
            <person name="Momin A.A."/>
            <person name="Negrao S."/>
            <person name="Al-Babili S."/>
            <person name="Gehring C."/>
            <person name="Roessner U."/>
            <person name="Jung C."/>
            <person name="Murphy K."/>
            <person name="Arold S.T."/>
            <person name="Gojobori T."/>
            <person name="van der Linden C.G."/>
            <person name="van Loo E.N."/>
            <person name="Jellen E.N."/>
            <person name="Maughan P.J."/>
            <person name="Tester M."/>
        </authorList>
    </citation>
    <scope>NUCLEOTIDE SEQUENCE [LARGE SCALE GENOMIC DNA]</scope>
    <source>
        <strain evidence="1">cv. PI 614886</strain>
    </source>
</reference>
<protein>
    <submittedName>
        <fullName evidence="1">Uncharacterized protein</fullName>
    </submittedName>
</protein>
<dbReference type="EnsemblPlants" id="AUR62044720-RA">
    <property type="protein sequence ID" value="AUR62044720-RA:cds"/>
    <property type="gene ID" value="AUR62044720"/>
</dbReference>
<organism evidence="1 2">
    <name type="scientific">Chenopodium quinoa</name>
    <name type="common">Quinoa</name>
    <dbReference type="NCBI Taxonomy" id="63459"/>
    <lineage>
        <taxon>Eukaryota</taxon>
        <taxon>Viridiplantae</taxon>
        <taxon>Streptophyta</taxon>
        <taxon>Embryophyta</taxon>
        <taxon>Tracheophyta</taxon>
        <taxon>Spermatophyta</taxon>
        <taxon>Magnoliopsida</taxon>
        <taxon>eudicotyledons</taxon>
        <taxon>Gunneridae</taxon>
        <taxon>Pentapetalae</taxon>
        <taxon>Caryophyllales</taxon>
        <taxon>Chenopodiaceae</taxon>
        <taxon>Chenopodioideae</taxon>
        <taxon>Atripliceae</taxon>
        <taxon>Chenopodium</taxon>
    </lineage>
</organism>
<dbReference type="PANTHER" id="PTHR48475:SF2">
    <property type="entry name" value="RIBONUCLEASE H"/>
    <property type="match status" value="1"/>
</dbReference>
<accession>A0A803NF14</accession>
<proteinExistence type="predicted"/>
<keyword evidence="2" id="KW-1185">Reference proteome</keyword>
<dbReference type="Proteomes" id="UP000596660">
    <property type="component" value="Unplaced"/>
</dbReference>
<reference evidence="1" key="2">
    <citation type="submission" date="2021-03" db="UniProtKB">
        <authorList>
            <consortium name="EnsemblPlants"/>
        </authorList>
    </citation>
    <scope>IDENTIFICATION</scope>
</reference>
<dbReference type="Gramene" id="AUR62044720-RA">
    <property type="protein sequence ID" value="AUR62044720-RA:cds"/>
    <property type="gene ID" value="AUR62044720"/>
</dbReference>
<sequence length="84" mass="9782">MTNYPIKSVLSKPELTERMGKWSISLSTFDIEYQPRRAIKSQALADFLADFSPDRQATDDKEVEEINNVEKESKWILFVDRLSN</sequence>
<dbReference type="OMA" id="TERMGKW"/>
<evidence type="ECO:0000313" key="2">
    <source>
        <dbReference type="Proteomes" id="UP000596660"/>
    </source>
</evidence>